<keyword evidence="5 7" id="KW-1133">Transmembrane helix</keyword>
<evidence type="ECO:0000256" key="6">
    <source>
        <dbReference type="ARBA" id="ARBA00023136"/>
    </source>
</evidence>
<dbReference type="Proteomes" id="UP000199199">
    <property type="component" value="Unassembled WGS sequence"/>
</dbReference>
<protein>
    <submittedName>
        <fullName evidence="8">Glycosyltransferase, catalytic subunit of cellulose synthase and poly-beta-1,6-N-acetylglucosamine synthase</fullName>
    </submittedName>
</protein>
<evidence type="ECO:0000256" key="1">
    <source>
        <dbReference type="ARBA" id="ARBA00004141"/>
    </source>
</evidence>
<dbReference type="CDD" id="cd06423">
    <property type="entry name" value="CESA_like"/>
    <property type="match status" value="1"/>
</dbReference>
<feature type="transmembrane region" description="Helical" evidence="7">
    <location>
        <begin position="391"/>
        <end position="416"/>
    </location>
</feature>
<reference evidence="9" key="1">
    <citation type="submission" date="2016-10" db="EMBL/GenBank/DDBJ databases">
        <authorList>
            <person name="Varghese N."/>
            <person name="Submissions S."/>
        </authorList>
    </citation>
    <scope>NUCLEOTIDE SEQUENCE [LARGE SCALE GENOMIC DNA]</scope>
    <source>
        <strain evidence="9">DSM 22427</strain>
    </source>
</reference>
<dbReference type="GO" id="GO:0016757">
    <property type="term" value="F:glycosyltransferase activity"/>
    <property type="evidence" value="ECO:0007669"/>
    <property type="project" value="UniProtKB-KW"/>
</dbReference>
<dbReference type="InterPro" id="IPR050321">
    <property type="entry name" value="Glycosyltr_2/OpgH_subfam"/>
</dbReference>
<dbReference type="SUPFAM" id="SSF53448">
    <property type="entry name" value="Nucleotide-diphospho-sugar transferases"/>
    <property type="match status" value="1"/>
</dbReference>
<name>A0A1I6TE37_9EURY</name>
<dbReference type="AlphaFoldDB" id="A0A1I6TE37"/>
<sequence length="430" mass="47980">MTSLHRYLAAAGIAVLTAVALLGDFRVVEHVTSFFEIVFAHPFWFLDTVLDVRVWFAVAVVILAASLLLYLYGLFREDSDALVHAGRSVEAVVPVHDESDVMHRSVEHLVASTYEDLAITIICEPDDQPSLARAAELAAEHDRVEYIQNRRPGSKAGALNDAIDRSDADVIAMFDADQEPHPELIAHGMAALRDHDIARVRSLPRPTGRIESMAYYEYLLLFFLPQKLARTILGLGIVGTRSVLIERSVFDEVGLFDEETLTEDMDFTHRCHQANCSVRELLYYPCYEEAAHTLRDWWGQRVRWISGHVSVCHRHLSDWRNLRDRAFLSSLLSLVGTFAVGSLLSVTVPLLVLVALAHPGVVAMGLSGIYGITLTTRGIDNYTADTEGFDLAWLLVPVALTLFGLVVVQVVVSYVVGRETSWYQVEKHGR</sequence>
<accession>A0A1I6TE37</accession>
<organism evidence="8 9">
    <name type="scientific">Halostagnicola kamekurae</name>
    <dbReference type="NCBI Taxonomy" id="619731"/>
    <lineage>
        <taxon>Archaea</taxon>
        <taxon>Methanobacteriati</taxon>
        <taxon>Methanobacteriota</taxon>
        <taxon>Stenosarchaea group</taxon>
        <taxon>Halobacteria</taxon>
        <taxon>Halobacteriales</taxon>
        <taxon>Natrialbaceae</taxon>
        <taxon>Halostagnicola</taxon>
    </lineage>
</organism>
<keyword evidence="6 7" id="KW-0472">Membrane</keyword>
<dbReference type="InterPro" id="IPR029044">
    <property type="entry name" value="Nucleotide-diphossugar_trans"/>
</dbReference>
<keyword evidence="3 8" id="KW-0808">Transferase</keyword>
<feature type="transmembrane region" description="Helical" evidence="7">
    <location>
        <begin position="326"/>
        <end position="344"/>
    </location>
</feature>
<evidence type="ECO:0000313" key="9">
    <source>
        <dbReference type="Proteomes" id="UP000199199"/>
    </source>
</evidence>
<evidence type="ECO:0000256" key="3">
    <source>
        <dbReference type="ARBA" id="ARBA00022679"/>
    </source>
</evidence>
<evidence type="ECO:0000313" key="8">
    <source>
        <dbReference type="EMBL" id="SFS87446.1"/>
    </source>
</evidence>
<dbReference type="RefSeq" id="WP_092905673.1">
    <property type="nucleotide sequence ID" value="NZ_FOZS01000003.1"/>
</dbReference>
<keyword evidence="9" id="KW-1185">Reference proteome</keyword>
<keyword evidence="4 7" id="KW-0812">Transmembrane</keyword>
<keyword evidence="2" id="KW-0328">Glycosyltransferase</keyword>
<evidence type="ECO:0000256" key="4">
    <source>
        <dbReference type="ARBA" id="ARBA00022692"/>
    </source>
</evidence>
<feature type="transmembrane region" description="Helical" evidence="7">
    <location>
        <begin position="350"/>
        <end position="370"/>
    </location>
</feature>
<dbReference type="OrthoDB" id="43988at2157"/>
<dbReference type="PANTHER" id="PTHR43867">
    <property type="entry name" value="CELLULOSE SYNTHASE CATALYTIC SUBUNIT A [UDP-FORMING]"/>
    <property type="match status" value="1"/>
</dbReference>
<proteinExistence type="predicted"/>
<feature type="transmembrane region" description="Helical" evidence="7">
    <location>
        <begin position="54"/>
        <end position="75"/>
    </location>
</feature>
<dbReference type="GO" id="GO:0016020">
    <property type="term" value="C:membrane"/>
    <property type="evidence" value="ECO:0007669"/>
    <property type="project" value="UniProtKB-SubCell"/>
</dbReference>
<evidence type="ECO:0000256" key="5">
    <source>
        <dbReference type="ARBA" id="ARBA00022989"/>
    </source>
</evidence>
<comment type="subcellular location">
    <subcellularLocation>
        <location evidence="1">Membrane</location>
        <topology evidence="1">Multi-pass membrane protein</topology>
    </subcellularLocation>
</comment>
<dbReference type="Gene3D" id="3.90.550.10">
    <property type="entry name" value="Spore Coat Polysaccharide Biosynthesis Protein SpsA, Chain A"/>
    <property type="match status" value="1"/>
</dbReference>
<feature type="transmembrane region" description="Helical" evidence="7">
    <location>
        <begin position="7"/>
        <end position="25"/>
    </location>
</feature>
<evidence type="ECO:0000256" key="7">
    <source>
        <dbReference type="SAM" id="Phobius"/>
    </source>
</evidence>
<evidence type="ECO:0000256" key="2">
    <source>
        <dbReference type="ARBA" id="ARBA00022676"/>
    </source>
</evidence>
<dbReference type="EMBL" id="FOZS01000003">
    <property type="protein sequence ID" value="SFS87446.1"/>
    <property type="molecule type" value="Genomic_DNA"/>
</dbReference>
<dbReference type="Pfam" id="PF13641">
    <property type="entry name" value="Glyco_tranf_2_3"/>
    <property type="match status" value="1"/>
</dbReference>
<gene>
    <name evidence="8" type="ORF">SAMN04488556_3038</name>
</gene>
<dbReference type="PANTHER" id="PTHR43867:SF2">
    <property type="entry name" value="CELLULOSE SYNTHASE CATALYTIC SUBUNIT A [UDP-FORMING]"/>
    <property type="match status" value="1"/>
</dbReference>